<comment type="caution">
    <text evidence="2">The sequence shown here is derived from an EMBL/GenBank/DDBJ whole genome shotgun (WGS) entry which is preliminary data.</text>
</comment>
<keyword evidence="3" id="KW-1185">Reference proteome</keyword>
<reference evidence="2 3" key="1">
    <citation type="submission" date="2019-02" db="EMBL/GenBank/DDBJ databases">
        <title>Deep-cultivation of Planctomycetes and their phenomic and genomic characterization uncovers novel biology.</title>
        <authorList>
            <person name="Wiegand S."/>
            <person name="Jogler M."/>
            <person name="Boedeker C."/>
            <person name="Pinto D."/>
            <person name="Vollmers J."/>
            <person name="Rivas-Marin E."/>
            <person name="Kohn T."/>
            <person name="Peeters S.H."/>
            <person name="Heuer A."/>
            <person name="Rast P."/>
            <person name="Oberbeckmann S."/>
            <person name="Bunk B."/>
            <person name="Jeske O."/>
            <person name="Meyerdierks A."/>
            <person name="Storesund J.E."/>
            <person name="Kallscheuer N."/>
            <person name="Luecker S."/>
            <person name="Lage O.M."/>
            <person name="Pohl T."/>
            <person name="Merkel B.J."/>
            <person name="Hornburger P."/>
            <person name="Mueller R.-W."/>
            <person name="Bruemmer F."/>
            <person name="Labrenz M."/>
            <person name="Spormann A.M."/>
            <person name="Op Den Camp H."/>
            <person name="Overmann J."/>
            <person name="Amann R."/>
            <person name="Jetten M.S.M."/>
            <person name="Mascher T."/>
            <person name="Medema M.H."/>
            <person name="Devos D.P."/>
            <person name="Kaster A.-K."/>
            <person name="Ovreas L."/>
            <person name="Rohde M."/>
            <person name="Galperin M.Y."/>
            <person name="Jogler C."/>
        </authorList>
    </citation>
    <scope>NUCLEOTIDE SEQUENCE [LARGE SCALE GENOMIC DNA]</scope>
    <source>
        <strain evidence="2 3">Pla123a</strain>
    </source>
</reference>
<keyword evidence="1" id="KW-0812">Transmembrane</keyword>
<accession>A0A5C5YHA0</accession>
<dbReference type="OrthoDB" id="9851936at2"/>
<dbReference type="RefSeq" id="WP_146588826.1">
    <property type="nucleotide sequence ID" value="NZ_SJPO01000008.1"/>
</dbReference>
<evidence type="ECO:0000313" key="2">
    <source>
        <dbReference type="EMBL" id="TWT74453.1"/>
    </source>
</evidence>
<keyword evidence="1" id="KW-1133">Transmembrane helix</keyword>
<proteinExistence type="predicted"/>
<feature type="transmembrane region" description="Helical" evidence="1">
    <location>
        <begin position="61"/>
        <end position="77"/>
    </location>
</feature>
<keyword evidence="1" id="KW-0472">Membrane</keyword>
<dbReference type="Proteomes" id="UP000318478">
    <property type="component" value="Unassembled WGS sequence"/>
</dbReference>
<evidence type="ECO:0000313" key="3">
    <source>
        <dbReference type="Proteomes" id="UP000318478"/>
    </source>
</evidence>
<dbReference type="AlphaFoldDB" id="A0A5C5YHA0"/>
<dbReference type="EMBL" id="SJPO01000008">
    <property type="protein sequence ID" value="TWT74453.1"/>
    <property type="molecule type" value="Genomic_DNA"/>
</dbReference>
<organism evidence="2 3">
    <name type="scientific">Posidoniimonas polymericola</name>
    <dbReference type="NCBI Taxonomy" id="2528002"/>
    <lineage>
        <taxon>Bacteria</taxon>
        <taxon>Pseudomonadati</taxon>
        <taxon>Planctomycetota</taxon>
        <taxon>Planctomycetia</taxon>
        <taxon>Pirellulales</taxon>
        <taxon>Lacipirellulaceae</taxon>
        <taxon>Posidoniimonas</taxon>
    </lineage>
</organism>
<protein>
    <submittedName>
        <fullName evidence="2">Uncharacterized protein</fullName>
    </submittedName>
</protein>
<feature type="transmembrane region" description="Helical" evidence="1">
    <location>
        <begin position="83"/>
        <end position="103"/>
    </location>
</feature>
<gene>
    <name evidence="2" type="ORF">Pla123a_32760</name>
</gene>
<name>A0A5C5YHA0_9BACT</name>
<sequence length="104" mass="10923">MDDTTTPATPLGACCLNCATPLTRRQPSLDACPQCGGEFNWQDEGSWSDSYWGTRAFKRQLGAAGAVLTCVFAVGAVESGSLSWVIAFVLAGLITGKLAHASLR</sequence>
<evidence type="ECO:0000256" key="1">
    <source>
        <dbReference type="SAM" id="Phobius"/>
    </source>
</evidence>